<sequence length="91" mass="10452">MKQLITDRNLIIINSVIILYFFGIYILYKYQVDIVIIGVFQEMLSIPFMLAQIIFIIIGIHHLVKHKIKILTLISVIALAICLTITVGSFF</sequence>
<keyword evidence="1" id="KW-1133">Transmembrane helix</keyword>
<evidence type="ECO:0000313" key="3">
    <source>
        <dbReference type="Proteomes" id="UP000541857"/>
    </source>
</evidence>
<comment type="caution">
    <text evidence="2">The sequence shown here is derived from an EMBL/GenBank/DDBJ whole genome shotgun (WGS) entry which is preliminary data.</text>
</comment>
<dbReference type="Proteomes" id="UP000541857">
    <property type="component" value="Unassembled WGS sequence"/>
</dbReference>
<evidence type="ECO:0000256" key="1">
    <source>
        <dbReference type="SAM" id="Phobius"/>
    </source>
</evidence>
<feature type="transmembrane region" description="Helical" evidence="1">
    <location>
        <begin position="9"/>
        <end position="28"/>
    </location>
</feature>
<reference evidence="2 3" key="1">
    <citation type="submission" date="2020-07" db="EMBL/GenBank/DDBJ databases">
        <title>Bacterium isolated from marine sediment.</title>
        <authorList>
            <person name="Shang D."/>
        </authorList>
    </citation>
    <scope>NUCLEOTIDE SEQUENCE [LARGE SCALE GENOMIC DNA]</scope>
    <source>
        <strain evidence="2 3">F6074</strain>
    </source>
</reference>
<organism evidence="2 3">
    <name type="scientific">Gelidibacter maritimus</name>
    <dbReference type="NCBI Taxonomy" id="2761487"/>
    <lineage>
        <taxon>Bacteria</taxon>
        <taxon>Pseudomonadati</taxon>
        <taxon>Bacteroidota</taxon>
        <taxon>Flavobacteriia</taxon>
        <taxon>Flavobacteriales</taxon>
        <taxon>Flavobacteriaceae</taxon>
        <taxon>Gelidibacter</taxon>
    </lineage>
</organism>
<feature type="transmembrane region" description="Helical" evidence="1">
    <location>
        <begin position="34"/>
        <end position="58"/>
    </location>
</feature>
<feature type="transmembrane region" description="Helical" evidence="1">
    <location>
        <begin position="70"/>
        <end position="90"/>
    </location>
</feature>
<proteinExistence type="predicted"/>
<name>A0A7W2M685_9FLAO</name>
<evidence type="ECO:0000313" key="2">
    <source>
        <dbReference type="EMBL" id="MBA6153246.1"/>
    </source>
</evidence>
<dbReference type="EMBL" id="JACGLT010000007">
    <property type="protein sequence ID" value="MBA6153246.1"/>
    <property type="molecule type" value="Genomic_DNA"/>
</dbReference>
<dbReference type="RefSeq" id="WP_182205541.1">
    <property type="nucleotide sequence ID" value="NZ_JACGLT010000007.1"/>
</dbReference>
<accession>A0A7W2M685</accession>
<keyword evidence="3" id="KW-1185">Reference proteome</keyword>
<keyword evidence="1" id="KW-0812">Transmembrane</keyword>
<dbReference type="AlphaFoldDB" id="A0A7W2M685"/>
<protein>
    <submittedName>
        <fullName evidence="2">Uncharacterized protein</fullName>
    </submittedName>
</protein>
<gene>
    <name evidence="2" type="ORF">H3Z82_10960</name>
</gene>
<keyword evidence="1" id="KW-0472">Membrane</keyword>